<dbReference type="InterPro" id="IPR011055">
    <property type="entry name" value="Dup_hybrid_motif"/>
</dbReference>
<keyword evidence="1" id="KW-0732">Signal</keyword>
<dbReference type="InterPro" id="IPR016047">
    <property type="entry name" value="M23ase_b-sheet_dom"/>
</dbReference>
<accession>A0AAX4HKJ8</accession>
<dbReference type="AlphaFoldDB" id="A0AAX4HKJ8"/>
<evidence type="ECO:0000313" key="3">
    <source>
        <dbReference type="EMBL" id="WPU63738.1"/>
    </source>
</evidence>
<gene>
    <name evidence="3" type="ORF">SOO65_13670</name>
</gene>
<dbReference type="GO" id="GO:0004222">
    <property type="term" value="F:metalloendopeptidase activity"/>
    <property type="evidence" value="ECO:0007669"/>
    <property type="project" value="TreeGrafter"/>
</dbReference>
<dbReference type="Pfam" id="PF01551">
    <property type="entry name" value="Peptidase_M23"/>
    <property type="match status" value="1"/>
</dbReference>
<protein>
    <submittedName>
        <fullName evidence="3">M23 family metallopeptidase</fullName>
        <ecNumber evidence="3">3.4.24.-</ecNumber>
    </submittedName>
</protein>
<dbReference type="KEGG" id="psti:SOO65_13670"/>
<dbReference type="RefSeq" id="WP_321391017.1">
    <property type="nucleotide sequence ID" value="NZ_CP139487.1"/>
</dbReference>
<keyword evidence="3" id="KW-0378">Hydrolase</keyword>
<feature type="signal peptide" evidence="1">
    <location>
        <begin position="1"/>
        <end position="21"/>
    </location>
</feature>
<dbReference type="SUPFAM" id="SSF51261">
    <property type="entry name" value="Duplicated hybrid motif"/>
    <property type="match status" value="1"/>
</dbReference>
<dbReference type="CDD" id="cd00118">
    <property type="entry name" value="LysM"/>
    <property type="match status" value="1"/>
</dbReference>
<feature type="domain" description="M23ase beta-sheet core" evidence="2">
    <location>
        <begin position="112"/>
        <end position="207"/>
    </location>
</feature>
<dbReference type="Proteomes" id="UP001324634">
    <property type="component" value="Chromosome"/>
</dbReference>
<dbReference type="PANTHER" id="PTHR21666">
    <property type="entry name" value="PEPTIDASE-RELATED"/>
    <property type="match status" value="1"/>
</dbReference>
<dbReference type="CDD" id="cd12797">
    <property type="entry name" value="M23_peptidase"/>
    <property type="match status" value="1"/>
</dbReference>
<evidence type="ECO:0000259" key="2">
    <source>
        <dbReference type="Pfam" id="PF01551"/>
    </source>
</evidence>
<sequence>MLNFLLNIFILVTLFSCSSMKSGQYVYVEQPSHVKKVAKTYGVSVDDLKAANPDKNFQKEWIFIPSKVGIAYFLRDTYVIEDYGSLGTGRFLWPVPHFYKISSQFGPRGRKHHDGIDIPAPSGTPIVAVDTGVVIYSDNGIRGYGNMIVVAHGDDIFTVYAHNRKNKVDKGERVERGQVIAEIGNTGRSTGPHLHFEIRVKDRVRNPAQYLSKKED</sequence>
<organism evidence="3 4">
    <name type="scientific">Peredibacter starrii</name>
    <dbReference type="NCBI Taxonomy" id="28202"/>
    <lineage>
        <taxon>Bacteria</taxon>
        <taxon>Pseudomonadati</taxon>
        <taxon>Bdellovibrionota</taxon>
        <taxon>Bacteriovoracia</taxon>
        <taxon>Bacteriovoracales</taxon>
        <taxon>Bacteriovoracaceae</taxon>
        <taxon>Peredibacter</taxon>
    </lineage>
</organism>
<dbReference type="PANTHER" id="PTHR21666:SF270">
    <property type="entry name" value="MUREIN HYDROLASE ACTIVATOR ENVC"/>
    <property type="match status" value="1"/>
</dbReference>
<proteinExistence type="predicted"/>
<evidence type="ECO:0000313" key="4">
    <source>
        <dbReference type="Proteomes" id="UP001324634"/>
    </source>
</evidence>
<dbReference type="InterPro" id="IPR050570">
    <property type="entry name" value="Cell_wall_metabolism_enzyme"/>
</dbReference>
<keyword evidence="4" id="KW-1185">Reference proteome</keyword>
<dbReference type="Gene3D" id="2.70.70.10">
    <property type="entry name" value="Glucose Permease (Domain IIA)"/>
    <property type="match status" value="1"/>
</dbReference>
<feature type="chain" id="PRO_5043545208" evidence="1">
    <location>
        <begin position="22"/>
        <end position="216"/>
    </location>
</feature>
<evidence type="ECO:0000256" key="1">
    <source>
        <dbReference type="SAM" id="SignalP"/>
    </source>
</evidence>
<dbReference type="EC" id="3.4.24.-" evidence="3"/>
<dbReference type="EMBL" id="CP139487">
    <property type="protein sequence ID" value="WPU63738.1"/>
    <property type="molecule type" value="Genomic_DNA"/>
</dbReference>
<name>A0AAX4HKJ8_9BACT</name>
<reference evidence="3 4" key="1">
    <citation type="submission" date="2023-11" db="EMBL/GenBank/DDBJ databases">
        <title>Peredibacter starrii A3.12.</title>
        <authorList>
            <person name="Mitchell R.J."/>
        </authorList>
    </citation>
    <scope>NUCLEOTIDE SEQUENCE [LARGE SCALE GENOMIC DNA]</scope>
    <source>
        <strain evidence="3 4">A3.12</strain>
    </source>
</reference>
<dbReference type="InterPro" id="IPR018392">
    <property type="entry name" value="LysM"/>
</dbReference>